<organism evidence="3">
    <name type="scientific">Craspedostauros australis</name>
    <dbReference type="NCBI Taxonomy" id="1486917"/>
    <lineage>
        <taxon>Eukaryota</taxon>
        <taxon>Sar</taxon>
        <taxon>Stramenopiles</taxon>
        <taxon>Ochrophyta</taxon>
        <taxon>Bacillariophyta</taxon>
        <taxon>Bacillariophyceae</taxon>
        <taxon>Bacillariophycidae</taxon>
        <taxon>Naviculales</taxon>
        <taxon>Naviculaceae</taxon>
        <taxon>Craspedostauros</taxon>
    </lineage>
</organism>
<evidence type="ECO:0000313" key="2">
    <source>
        <dbReference type="EMBL" id="CAD8337329.1"/>
    </source>
</evidence>
<feature type="transmembrane region" description="Helical" evidence="1">
    <location>
        <begin position="55"/>
        <end position="79"/>
    </location>
</feature>
<dbReference type="EMBL" id="HBEF01015104">
    <property type="protein sequence ID" value="CAD8337331.1"/>
    <property type="molecule type" value="Transcribed_RNA"/>
</dbReference>
<dbReference type="EMBL" id="HBEF01015102">
    <property type="protein sequence ID" value="CAD8337329.1"/>
    <property type="molecule type" value="Transcribed_RNA"/>
</dbReference>
<reference evidence="3" key="1">
    <citation type="submission" date="2021-01" db="EMBL/GenBank/DDBJ databases">
        <authorList>
            <person name="Corre E."/>
            <person name="Pelletier E."/>
            <person name="Niang G."/>
            <person name="Scheremetjew M."/>
            <person name="Finn R."/>
            <person name="Kale V."/>
            <person name="Holt S."/>
            <person name="Cochrane G."/>
            <person name="Meng A."/>
            <person name="Brown T."/>
            <person name="Cohen L."/>
        </authorList>
    </citation>
    <scope>NUCLEOTIDE SEQUENCE</scope>
    <source>
        <strain evidence="3">CCMP3328</strain>
    </source>
</reference>
<evidence type="ECO:0000256" key="1">
    <source>
        <dbReference type="SAM" id="Phobius"/>
    </source>
</evidence>
<protein>
    <submittedName>
        <fullName evidence="3">Uncharacterized protein</fullName>
    </submittedName>
</protein>
<gene>
    <name evidence="2" type="ORF">CAUS1442_LOCUS9457</name>
    <name evidence="3" type="ORF">CAUS1442_LOCUS9459</name>
</gene>
<sequence length="116" mass="12631">MAPTHDGTNVRQQQALQLARERQWQYLGPIMAAPFAHICVTLYRSAKTPQQKQLLIGGIVGSSVLAVGMRLALMVHAGYPGGQVTGREVLVTAQQKRQLENPSTFEIIKGAFKGFG</sequence>
<evidence type="ECO:0000313" key="3">
    <source>
        <dbReference type="EMBL" id="CAD8337331.1"/>
    </source>
</evidence>
<accession>A0A6T6GJW9</accession>
<keyword evidence="1" id="KW-0472">Membrane</keyword>
<name>A0A6T6GJW9_9STRA</name>
<dbReference type="AlphaFoldDB" id="A0A6T6GJW9"/>
<keyword evidence="1" id="KW-0812">Transmembrane</keyword>
<proteinExistence type="predicted"/>
<keyword evidence="1" id="KW-1133">Transmembrane helix</keyword>